<dbReference type="PANTHER" id="PTHR46706:SF12">
    <property type="entry name" value="PROTEIN QUA-1-RELATED"/>
    <property type="match status" value="1"/>
</dbReference>
<keyword evidence="4" id="KW-1185">Reference proteome</keyword>
<feature type="chain" id="PRO_5029017820" evidence="3">
    <location>
        <begin position="17"/>
        <end position="424"/>
    </location>
</feature>
<reference evidence="5" key="2">
    <citation type="submission" date="2020-10" db="UniProtKB">
        <authorList>
            <consortium name="WormBaseParasite"/>
        </authorList>
    </citation>
    <scope>IDENTIFICATION</scope>
</reference>
<evidence type="ECO:0000313" key="5">
    <source>
        <dbReference type="WBParaSite" id="Pan_g736.t1"/>
    </source>
</evidence>
<feature type="compositionally biased region" description="Low complexity" evidence="2">
    <location>
        <begin position="282"/>
        <end position="291"/>
    </location>
</feature>
<protein>
    <submittedName>
        <fullName evidence="5">Uncharacterized protein</fullName>
    </submittedName>
</protein>
<proteinExistence type="predicted"/>
<dbReference type="WBParaSite" id="Pan_g736.t1">
    <property type="protein sequence ID" value="Pan_g736.t1"/>
    <property type="gene ID" value="Pan_g736"/>
</dbReference>
<organism evidence="4 5">
    <name type="scientific">Panagrellus redivivus</name>
    <name type="common">Microworm</name>
    <dbReference type="NCBI Taxonomy" id="6233"/>
    <lineage>
        <taxon>Eukaryota</taxon>
        <taxon>Metazoa</taxon>
        <taxon>Ecdysozoa</taxon>
        <taxon>Nematoda</taxon>
        <taxon>Chromadorea</taxon>
        <taxon>Rhabditida</taxon>
        <taxon>Tylenchina</taxon>
        <taxon>Panagrolaimomorpha</taxon>
        <taxon>Panagrolaimoidea</taxon>
        <taxon>Panagrolaimidae</taxon>
        <taxon>Panagrellus</taxon>
    </lineage>
</organism>
<evidence type="ECO:0000256" key="2">
    <source>
        <dbReference type="SAM" id="MobiDB-lite"/>
    </source>
</evidence>
<feature type="region of interest" description="Disordered" evidence="2">
    <location>
        <begin position="196"/>
        <end position="217"/>
    </location>
</feature>
<reference evidence="4" key="1">
    <citation type="journal article" date="2013" name="Genetics">
        <title>The draft genome and transcriptome of Panagrellus redivivus are shaped by the harsh demands of a free-living lifestyle.</title>
        <authorList>
            <person name="Srinivasan J."/>
            <person name="Dillman A.R."/>
            <person name="Macchietto M.G."/>
            <person name="Heikkinen L."/>
            <person name="Lakso M."/>
            <person name="Fracchia K.M."/>
            <person name="Antoshechkin I."/>
            <person name="Mortazavi A."/>
            <person name="Wong G."/>
            <person name="Sternberg P.W."/>
        </authorList>
    </citation>
    <scope>NUCLEOTIDE SEQUENCE [LARGE SCALE GENOMIC DNA]</scope>
    <source>
        <strain evidence="4">MT8872</strain>
    </source>
</reference>
<keyword evidence="3" id="KW-0732">Signal</keyword>
<sequence>MRWWASALALVAVVEAISYRCENDQVLIVQSFGNDTIRMHCQKLNLCGFKNLKCNYDREQPSCGGKHNFVSHVNQITATGPVSHTCCELQHDNDPDIASHAGNDCFVYELPDGSTDSEKARNRKAHSVDWNEQLTVLQNINQVPEHVDSEASGNVGYRMRLFMLRNKSPPSLIVKAIERLPEGYRVTICRPRCGNFDREGEVNTKEKTDSTKNGDILHGKVRSPAEWAAASWSSWSSSTWSSWSTTRYVGDESEASSASGSKGRGTVRGDRTLIPVEGETVSASASAAGPPTSGGDGADGANGGAGGASGVTNNFNVKAEGGAGGAGGQGGVGHGGSVHGIAPSGGTSVAAANGTGVGVGAAGEGGAGKPSPDSGDGANNGGENGALEGGSNGNGVGDGNGDGKDPKTSKSGPDGTGNGNGDNG</sequence>
<dbReference type="AlphaFoldDB" id="A0A7E5A134"/>
<dbReference type="InterPro" id="IPR052140">
    <property type="entry name" value="Dev_Signal_Hedgehog-like"/>
</dbReference>
<accession>A0A7E5A134</accession>
<dbReference type="PANTHER" id="PTHR46706">
    <property type="entry name" value="PROTEIN QUA-1-RELATED"/>
    <property type="match status" value="1"/>
</dbReference>
<keyword evidence="1" id="KW-0217">Developmental protein</keyword>
<evidence type="ECO:0000313" key="4">
    <source>
        <dbReference type="Proteomes" id="UP000492821"/>
    </source>
</evidence>
<feature type="signal peptide" evidence="3">
    <location>
        <begin position="1"/>
        <end position="16"/>
    </location>
</feature>
<name>A0A7E5A134_PANRE</name>
<evidence type="ECO:0000256" key="1">
    <source>
        <dbReference type="ARBA" id="ARBA00022473"/>
    </source>
</evidence>
<evidence type="ECO:0000256" key="3">
    <source>
        <dbReference type="SAM" id="SignalP"/>
    </source>
</evidence>
<feature type="region of interest" description="Disordered" evidence="2">
    <location>
        <begin position="251"/>
        <end position="305"/>
    </location>
</feature>
<feature type="region of interest" description="Disordered" evidence="2">
    <location>
        <begin position="361"/>
        <end position="424"/>
    </location>
</feature>
<dbReference type="Proteomes" id="UP000492821">
    <property type="component" value="Unassembled WGS sequence"/>
</dbReference>
<feature type="compositionally biased region" description="Gly residues" evidence="2">
    <location>
        <begin position="414"/>
        <end position="424"/>
    </location>
</feature>
<feature type="compositionally biased region" description="Gly residues" evidence="2">
    <location>
        <begin position="378"/>
        <end position="400"/>
    </location>
</feature>
<feature type="compositionally biased region" description="Gly residues" evidence="2">
    <location>
        <begin position="292"/>
        <end position="305"/>
    </location>
</feature>